<dbReference type="Proteomes" id="UP001232148">
    <property type="component" value="Unassembled WGS sequence"/>
</dbReference>
<evidence type="ECO:0000313" key="2">
    <source>
        <dbReference type="EMBL" id="KAK2022432.1"/>
    </source>
</evidence>
<evidence type="ECO:0000313" key="3">
    <source>
        <dbReference type="Proteomes" id="UP001232148"/>
    </source>
</evidence>
<dbReference type="EMBL" id="MU843043">
    <property type="protein sequence ID" value="KAK2022432.1"/>
    <property type="molecule type" value="Genomic_DNA"/>
</dbReference>
<proteinExistence type="predicted"/>
<gene>
    <name evidence="2" type="ORF">LX32DRAFT_193854</name>
</gene>
<name>A0AAD9H6T8_9PEZI</name>
<accession>A0AAD9H6T8</accession>
<evidence type="ECO:0000256" key="1">
    <source>
        <dbReference type="SAM" id="MobiDB-lite"/>
    </source>
</evidence>
<dbReference type="AlphaFoldDB" id="A0AAD9H6T8"/>
<keyword evidence="3" id="KW-1185">Reference proteome</keyword>
<organism evidence="2 3">
    <name type="scientific">Colletotrichum zoysiae</name>
    <dbReference type="NCBI Taxonomy" id="1216348"/>
    <lineage>
        <taxon>Eukaryota</taxon>
        <taxon>Fungi</taxon>
        <taxon>Dikarya</taxon>
        <taxon>Ascomycota</taxon>
        <taxon>Pezizomycotina</taxon>
        <taxon>Sordariomycetes</taxon>
        <taxon>Hypocreomycetidae</taxon>
        <taxon>Glomerellales</taxon>
        <taxon>Glomerellaceae</taxon>
        <taxon>Colletotrichum</taxon>
        <taxon>Colletotrichum graminicola species complex</taxon>
    </lineage>
</organism>
<feature type="region of interest" description="Disordered" evidence="1">
    <location>
        <begin position="252"/>
        <end position="272"/>
    </location>
</feature>
<reference evidence="2" key="1">
    <citation type="submission" date="2021-06" db="EMBL/GenBank/DDBJ databases">
        <title>Comparative genomics, transcriptomics and evolutionary studies reveal genomic signatures of adaptation to plant cell wall in hemibiotrophic fungi.</title>
        <authorList>
            <consortium name="DOE Joint Genome Institute"/>
            <person name="Baroncelli R."/>
            <person name="Diaz J.F."/>
            <person name="Benocci T."/>
            <person name="Peng M."/>
            <person name="Battaglia E."/>
            <person name="Haridas S."/>
            <person name="Andreopoulos W."/>
            <person name="Labutti K."/>
            <person name="Pangilinan J."/>
            <person name="Floch G.L."/>
            <person name="Makela M.R."/>
            <person name="Henrissat B."/>
            <person name="Grigoriev I.V."/>
            <person name="Crouch J.A."/>
            <person name="De Vries R.P."/>
            <person name="Sukno S.A."/>
            <person name="Thon M.R."/>
        </authorList>
    </citation>
    <scope>NUCLEOTIDE SEQUENCE</scope>
    <source>
        <strain evidence="2">MAFF235873</strain>
    </source>
</reference>
<protein>
    <submittedName>
        <fullName evidence="2">Uncharacterized protein</fullName>
    </submittedName>
</protein>
<comment type="caution">
    <text evidence="2">The sequence shown here is derived from an EMBL/GenBank/DDBJ whole genome shotgun (WGS) entry which is preliminary data.</text>
</comment>
<sequence>MSSIEETRLDIVYSPLDITELTVLPRSDEQSEYFWNKVQSAAFDCPEALLLVWPIFGPLTDIAVIDSTAAPGEAFKNRQPFMNENPDGSKMYHPIASLPATYPLLSHITASVGIFDDFIPVSSRMTELHDFNWPEVDEAELAGVTQFYCQHGNCQDRNCQDENCKHQPYLYMTKAPELSIKAQEKPYVTLGEAVCAIHEWLLGLQEEILIAETALWEDDNWGCQTPLLPKDTKFWVSGLWGTDIFRQGRQGGFGSGEQVPWDPKTGAGCPDTEEEWEECLDWARKRREDLRAKGDGGHKPGMIYVE</sequence>